<proteinExistence type="predicted"/>
<name>A0ACC0GJE1_9ERIC</name>
<gene>
    <name evidence="1" type="ORF">LOK49_LG09G01159</name>
</gene>
<organism evidence="1 2">
    <name type="scientific">Camellia lanceoleosa</name>
    <dbReference type="NCBI Taxonomy" id="1840588"/>
    <lineage>
        <taxon>Eukaryota</taxon>
        <taxon>Viridiplantae</taxon>
        <taxon>Streptophyta</taxon>
        <taxon>Embryophyta</taxon>
        <taxon>Tracheophyta</taxon>
        <taxon>Spermatophyta</taxon>
        <taxon>Magnoliopsida</taxon>
        <taxon>eudicotyledons</taxon>
        <taxon>Gunneridae</taxon>
        <taxon>Pentapetalae</taxon>
        <taxon>asterids</taxon>
        <taxon>Ericales</taxon>
        <taxon>Theaceae</taxon>
        <taxon>Camellia</taxon>
    </lineage>
</organism>
<dbReference type="EMBL" id="CM045765">
    <property type="protein sequence ID" value="KAI8001079.1"/>
    <property type="molecule type" value="Genomic_DNA"/>
</dbReference>
<sequence length="65" mass="7256">MNKVPPLFAHKSTIVCKKKLTLSAQKSNTVCKKKVTVSAKSLVLQTLFNHHCLCPFVGCHHGWTH</sequence>
<evidence type="ECO:0000313" key="1">
    <source>
        <dbReference type="EMBL" id="KAI8001079.1"/>
    </source>
</evidence>
<protein>
    <submittedName>
        <fullName evidence="1">Uncharacterized protein</fullName>
    </submittedName>
</protein>
<accession>A0ACC0GJE1</accession>
<comment type="caution">
    <text evidence="1">The sequence shown here is derived from an EMBL/GenBank/DDBJ whole genome shotgun (WGS) entry which is preliminary data.</text>
</comment>
<reference evidence="1 2" key="1">
    <citation type="journal article" date="2022" name="Plant J.">
        <title>Chromosome-level genome of Camellia lanceoleosa provides a valuable resource for understanding genome evolution and self-incompatibility.</title>
        <authorList>
            <person name="Gong W."/>
            <person name="Xiao S."/>
            <person name="Wang L."/>
            <person name="Liao Z."/>
            <person name="Chang Y."/>
            <person name="Mo W."/>
            <person name="Hu G."/>
            <person name="Li W."/>
            <person name="Zhao G."/>
            <person name="Zhu H."/>
            <person name="Hu X."/>
            <person name="Ji K."/>
            <person name="Xiang X."/>
            <person name="Song Q."/>
            <person name="Yuan D."/>
            <person name="Jin S."/>
            <person name="Zhang L."/>
        </authorList>
    </citation>
    <scope>NUCLEOTIDE SEQUENCE [LARGE SCALE GENOMIC DNA]</scope>
    <source>
        <strain evidence="1">SQ_2022a</strain>
    </source>
</reference>
<dbReference type="Proteomes" id="UP001060215">
    <property type="component" value="Chromosome 8"/>
</dbReference>
<keyword evidence="2" id="KW-1185">Reference proteome</keyword>
<evidence type="ECO:0000313" key="2">
    <source>
        <dbReference type="Proteomes" id="UP001060215"/>
    </source>
</evidence>